<evidence type="ECO:0000256" key="1">
    <source>
        <dbReference type="ARBA" id="ARBA00008520"/>
    </source>
</evidence>
<keyword evidence="6" id="KW-1185">Reference proteome</keyword>
<evidence type="ECO:0000313" key="5">
    <source>
        <dbReference type="EMBL" id="GGF28989.1"/>
    </source>
</evidence>
<evidence type="ECO:0000256" key="4">
    <source>
        <dbReference type="SAM" id="SignalP"/>
    </source>
</evidence>
<dbReference type="PANTHER" id="PTHR30061">
    <property type="entry name" value="MALTOSE-BINDING PERIPLASMIC PROTEIN"/>
    <property type="match status" value="1"/>
</dbReference>
<evidence type="ECO:0000313" key="6">
    <source>
        <dbReference type="Proteomes" id="UP000598775"/>
    </source>
</evidence>
<keyword evidence="2" id="KW-0813">Transport</keyword>
<dbReference type="PANTHER" id="PTHR30061:SF50">
    <property type="entry name" value="MALTOSE_MALTODEXTRIN-BINDING PERIPLASMIC PROTEIN"/>
    <property type="match status" value="1"/>
</dbReference>
<protein>
    <submittedName>
        <fullName evidence="5">Sugar ABC transporter substrate-binding protein</fullName>
    </submittedName>
</protein>
<dbReference type="GO" id="GO:0042956">
    <property type="term" value="P:maltodextrin transmembrane transport"/>
    <property type="evidence" value="ECO:0007669"/>
    <property type="project" value="TreeGrafter"/>
</dbReference>
<dbReference type="EMBL" id="BMGP01000004">
    <property type="protein sequence ID" value="GGF28989.1"/>
    <property type="molecule type" value="Genomic_DNA"/>
</dbReference>
<evidence type="ECO:0000256" key="3">
    <source>
        <dbReference type="ARBA" id="ARBA00022729"/>
    </source>
</evidence>
<keyword evidence="3 4" id="KW-0732">Signal</keyword>
<comment type="similarity">
    <text evidence="1">Belongs to the bacterial solute-binding protein 1 family.</text>
</comment>
<dbReference type="GO" id="GO:1901982">
    <property type="term" value="F:maltose binding"/>
    <property type="evidence" value="ECO:0007669"/>
    <property type="project" value="TreeGrafter"/>
</dbReference>
<dbReference type="GO" id="GO:0015768">
    <property type="term" value="P:maltose transport"/>
    <property type="evidence" value="ECO:0007669"/>
    <property type="project" value="TreeGrafter"/>
</dbReference>
<sequence length="422" mass="43292">MAASIALVSALALTGCGRADSTASTASAASVDNTPATGTVTLWAPDGDAAALDSVLAPFKAANPNVDVEVTLIPSDDYTTKLQSAVAAGTGPDIAQLYTESQSQFISGSSFLPVPSGLVDSSSFFPGSWQSGVINGTAYSVPWYAYTYDLVYRKDLAAQAGVSAPTTWDQTVPFFQALQTAGAAKGLGADVGWDIYNGQDLAQLLWQDGGSLMSSDGTKWTLNTPEMIKAIAFNASFFTSGAADTAGPGFLDAQPYFVSGKTASMITGPWVIGQFDGVQGTPGWTAANVATAPVPAGSAGSIGAVAGGSWGVLSTSKNADSSWKVIRYLSQPDTQVAQFKAYSSLPAVQAAWADPSIADQPLLSAFLTQLKTAKTYPQSSTWAQVATQLGAEMEAVAKGTETAEQAASNIQSYADGLGTGTK</sequence>
<dbReference type="SUPFAM" id="SSF53850">
    <property type="entry name" value="Periplasmic binding protein-like II"/>
    <property type="match status" value="1"/>
</dbReference>
<dbReference type="Pfam" id="PF01547">
    <property type="entry name" value="SBP_bac_1"/>
    <property type="match status" value="1"/>
</dbReference>
<evidence type="ECO:0000256" key="2">
    <source>
        <dbReference type="ARBA" id="ARBA00022448"/>
    </source>
</evidence>
<feature type="signal peptide" evidence="4">
    <location>
        <begin position="1"/>
        <end position="19"/>
    </location>
</feature>
<dbReference type="AlphaFoldDB" id="A0A917B795"/>
<comment type="caution">
    <text evidence="5">The sequence shown here is derived from an EMBL/GenBank/DDBJ whole genome shotgun (WGS) entry which is preliminary data.</text>
</comment>
<feature type="chain" id="PRO_5038622380" evidence="4">
    <location>
        <begin position="20"/>
        <end position="422"/>
    </location>
</feature>
<gene>
    <name evidence="5" type="primary">lacE</name>
    <name evidence="5" type="ORF">GCM10011399_22630</name>
</gene>
<organism evidence="5 6">
    <name type="scientific">Subtercola lobariae</name>
    <dbReference type="NCBI Taxonomy" id="1588641"/>
    <lineage>
        <taxon>Bacteria</taxon>
        <taxon>Bacillati</taxon>
        <taxon>Actinomycetota</taxon>
        <taxon>Actinomycetes</taxon>
        <taxon>Micrococcales</taxon>
        <taxon>Microbacteriaceae</taxon>
        <taxon>Subtercola</taxon>
    </lineage>
</organism>
<proteinExistence type="inferred from homology"/>
<reference evidence="5 6" key="1">
    <citation type="journal article" date="2014" name="Int. J. Syst. Evol. Microbiol.">
        <title>Complete genome sequence of Corynebacterium casei LMG S-19264T (=DSM 44701T), isolated from a smear-ripened cheese.</title>
        <authorList>
            <consortium name="US DOE Joint Genome Institute (JGI-PGF)"/>
            <person name="Walter F."/>
            <person name="Albersmeier A."/>
            <person name="Kalinowski J."/>
            <person name="Ruckert C."/>
        </authorList>
    </citation>
    <scope>NUCLEOTIDE SEQUENCE [LARGE SCALE GENOMIC DNA]</scope>
    <source>
        <strain evidence="5 6">CGMCC 1.12976</strain>
    </source>
</reference>
<name>A0A917B795_9MICO</name>
<dbReference type="GO" id="GO:0055052">
    <property type="term" value="C:ATP-binding cassette (ABC) transporter complex, substrate-binding subunit-containing"/>
    <property type="evidence" value="ECO:0007669"/>
    <property type="project" value="TreeGrafter"/>
</dbReference>
<accession>A0A917B795</accession>
<dbReference type="Gene3D" id="3.40.190.10">
    <property type="entry name" value="Periplasmic binding protein-like II"/>
    <property type="match status" value="2"/>
</dbReference>
<dbReference type="InterPro" id="IPR006059">
    <property type="entry name" value="SBP"/>
</dbReference>
<dbReference type="Proteomes" id="UP000598775">
    <property type="component" value="Unassembled WGS sequence"/>
</dbReference>